<evidence type="ECO:0000256" key="1">
    <source>
        <dbReference type="SAM" id="MobiDB-lite"/>
    </source>
</evidence>
<dbReference type="EMBL" id="CAADGH010000037">
    <property type="protein sequence ID" value="VFK75975.1"/>
    <property type="molecule type" value="Genomic_DNA"/>
</dbReference>
<evidence type="ECO:0008006" key="5">
    <source>
        <dbReference type="Google" id="ProtNLM"/>
    </source>
</evidence>
<reference evidence="2" key="1">
    <citation type="submission" date="2019-02" db="EMBL/GenBank/DDBJ databases">
        <authorList>
            <person name="Gruber-Vodicka R. H."/>
            <person name="Seah K. B. B."/>
        </authorList>
    </citation>
    <scope>NUCLEOTIDE SEQUENCE</scope>
    <source>
        <strain evidence="2">BECK_BZ197</strain>
        <strain evidence="4">BECK_BZ198</strain>
        <strain evidence="3">BECK_BZ199</strain>
    </source>
</reference>
<organism evidence="2">
    <name type="scientific">Candidatus Kentrum sp. MB</name>
    <dbReference type="NCBI Taxonomy" id="2138164"/>
    <lineage>
        <taxon>Bacteria</taxon>
        <taxon>Pseudomonadati</taxon>
        <taxon>Pseudomonadota</taxon>
        <taxon>Gammaproteobacteria</taxon>
        <taxon>Candidatus Kentrum</taxon>
    </lineage>
</organism>
<evidence type="ECO:0000313" key="3">
    <source>
        <dbReference type="EMBL" id="VFK32553.1"/>
    </source>
</evidence>
<evidence type="ECO:0000313" key="4">
    <source>
        <dbReference type="EMBL" id="VFK75975.1"/>
    </source>
</evidence>
<proteinExistence type="predicted"/>
<dbReference type="AlphaFoldDB" id="A0A450XG22"/>
<feature type="compositionally biased region" description="Basic and acidic residues" evidence="1">
    <location>
        <begin position="219"/>
        <end position="230"/>
    </location>
</feature>
<gene>
    <name evidence="2" type="ORF">BECKMB1821G_GA0114241_10357</name>
    <name evidence="4" type="ORF">BECKMB1821H_GA0114242_103728</name>
    <name evidence="3" type="ORF">BECKMB1821I_GA0114274_103428</name>
</gene>
<protein>
    <recommendedName>
        <fullName evidence="5">PD-(D/E)XK nuclease family transposase</fullName>
    </recommendedName>
</protein>
<dbReference type="EMBL" id="CAADFQ010000034">
    <property type="protein sequence ID" value="VFK32553.1"/>
    <property type="molecule type" value="Genomic_DNA"/>
</dbReference>
<accession>A0A450XG22</accession>
<evidence type="ECO:0000313" key="2">
    <source>
        <dbReference type="EMBL" id="VFK28252.1"/>
    </source>
</evidence>
<sequence length="245" mass="28306">MHIANPIYNVVFKHLIQNEKLATLILSTILEQEIVALDFPPQETYVPAKNRPFTVYRLGFSAQIKAPDGQTEHVLIEIQKANLAADIMRYRSYLNKQYINDFAIARNGKIAPVISIYFLGHRLERANMPIIQILRNCFDITTGETVGDREEFIESIIIQIPYLGIAPKTDMERLLAVFDQERKIKDNAHILDIDENTYPEKYRQIIHWLNQAISDPEIKRAMEEEDRIAAETEDPEDPKGDSQEQ</sequence>
<dbReference type="EMBL" id="CAADFO010000035">
    <property type="protein sequence ID" value="VFK28252.1"/>
    <property type="molecule type" value="Genomic_DNA"/>
</dbReference>
<feature type="region of interest" description="Disordered" evidence="1">
    <location>
        <begin position="219"/>
        <end position="245"/>
    </location>
</feature>
<name>A0A450XG22_9GAMM</name>